<dbReference type="Proteomes" id="UP000253498">
    <property type="component" value="Unassembled WGS sequence"/>
</dbReference>
<dbReference type="AlphaFoldDB" id="A0AB37IEJ9"/>
<protein>
    <recommendedName>
        <fullName evidence="1">Bacterial EndoU nuclease domain-containing protein</fullName>
    </recommendedName>
</protein>
<reference evidence="2 3" key="1">
    <citation type="submission" date="2015-06" db="EMBL/GenBank/DDBJ databases">
        <title>The Genome Sequence of Enterococcus hirae 88EA1.</title>
        <authorList>
            <consortium name="The Broad Institute Genomics Platform"/>
            <consortium name="The Broad Institute Genome Sequencing Center for Infectious Disease"/>
            <person name="Earl A.M."/>
            <person name="Van Tyne D."/>
            <person name="Lebreton F."/>
            <person name="Saavedra J.T."/>
            <person name="Gilmore M.S."/>
            <person name="Manson McGuire A."/>
            <person name="Clock S."/>
            <person name="Crupain M."/>
            <person name="Rangan U."/>
            <person name="Young S."/>
            <person name="Abouelleil A."/>
            <person name="Cao P."/>
            <person name="Chapman S.B."/>
            <person name="Griggs A."/>
            <person name="Priest M."/>
            <person name="Shea T."/>
            <person name="Wortman J."/>
            <person name="Nusbaum C."/>
            <person name="Birren B."/>
        </authorList>
    </citation>
    <scope>NUCLEOTIDE SEQUENCE [LARGE SCALE GENOMIC DNA]</scope>
    <source>
        <strain evidence="2 3">88EA1</strain>
    </source>
</reference>
<dbReference type="GO" id="GO:0004519">
    <property type="term" value="F:endonuclease activity"/>
    <property type="evidence" value="ECO:0007669"/>
    <property type="project" value="InterPro"/>
</dbReference>
<evidence type="ECO:0000313" key="2">
    <source>
        <dbReference type="EMBL" id="RBT67474.1"/>
    </source>
</evidence>
<proteinExistence type="predicted"/>
<gene>
    <name evidence="2" type="ORF">EB03_02241</name>
</gene>
<dbReference type="InterPro" id="IPR029501">
    <property type="entry name" value="EndoU_bac"/>
</dbReference>
<sequence length="425" mass="47954">MWTDKQVNATFAFTAYDHEKQTYNNYSSNTINIAIETDFATFLNQMDTPETVLQFFLNHATVQIGAIPPTDVDTVNRTGKDITGAMIKERDQLINQFPETFHTNFFRIVAQANGQDLVLNREGAFVYRGTQTVVPMEQITIGYNQQVIYSLRKVQKFFGIYATYYALADGFYDEERTDALPKTLNDDTVNILEEIGGNVLRNLPNYENTELRIKQSEMKIEPLDVLLVAMCLPWSEMRSLLTTVERGELIGAVEVEEAQAKTILAAEEEILLKGCPNKGIVEKIQPTKYFKRKTLNHLAGEVKPGKDGVPNLSGAHSRHPDFYRKESGIIYEPIGEVKKGMPYEAKVKYAGKYKEANSTVFPDDWDAEKIMKEVEQIISETTFNGTGNKPFSGKASNGLFEIQGHVNIKENGKITISTVYPLVKK</sequence>
<name>A0AB37IEJ9_ENTHR</name>
<dbReference type="Pfam" id="PF14436">
    <property type="entry name" value="EndoU_bacteria"/>
    <property type="match status" value="1"/>
</dbReference>
<evidence type="ECO:0000313" key="3">
    <source>
        <dbReference type="Proteomes" id="UP000253498"/>
    </source>
</evidence>
<accession>A0AB37IEJ9</accession>
<organism evidence="2 3">
    <name type="scientific">Enterococcus hirae</name>
    <dbReference type="NCBI Taxonomy" id="1354"/>
    <lineage>
        <taxon>Bacteria</taxon>
        <taxon>Bacillati</taxon>
        <taxon>Bacillota</taxon>
        <taxon>Bacilli</taxon>
        <taxon>Lactobacillales</taxon>
        <taxon>Enterococcaceae</taxon>
        <taxon>Enterococcus</taxon>
    </lineage>
</organism>
<evidence type="ECO:0000259" key="1">
    <source>
        <dbReference type="Pfam" id="PF14436"/>
    </source>
</evidence>
<feature type="domain" description="Bacterial EndoU nuclease" evidence="1">
    <location>
        <begin position="298"/>
        <end position="422"/>
    </location>
</feature>
<dbReference type="EMBL" id="LESJ01000006">
    <property type="protein sequence ID" value="RBT67474.1"/>
    <property type="molecule type" value="Genomic_DNA"/>
</dbReference>
<comment type="caution">
    <text evidence="2">The sequence shown here is derived from an EMBL/GenBank/DDBJ whole genome shotgun (WGS) entry which is preliminary data.</text>
</comment>